<protein>
    <recommendedName>
        <fullName evidence="3">Phage protein</fullName>
    </recommendedName>
</protein>
<dbReference type="Proteomes" id="UP000230211">
    <property type="component" value="Segment"/>
</dbReference>
<accession>A0A291LD12</accession>
<reference evidence="1 2" key="1">
    <citation type="submission" date="2017-07" db="EMBL/GenBank/DDBJ databases">
        <title>In vitro design and evaluation of phage cocktails against multidrug-resistant Aeromonas salmonicida.</title>
        <authorList>
            <person name="Chen L."/>
            <person name="Yuan S."/>
            <person name="Ma Y."/>
        </authorList>
    </citation>
    <scope>NUCLEOTIDE SEQUENCE [LARGE SCALE GENOMIC DNA]</scope>
</reference>
<proteinExistence type="predicted"/>
<dbReference type="Pfam" id="PF17438">
    <property type="entry name" value="DUF5417"/>
    <property type="match status" value="1"/>
</dbReference>
<organism evidence="1 2">
    <name type="scientific">Aeromonas phage AS-szw</name>
    <dbReference type="NCBI Taxonomy" id="2026114"/>
    <lineage>
        <taxon>Viruses</taxon>
        <taxon>Duplodnaviria</taxon>
        <taxon>Heunggongvirae</taxon>
        <taxon>Uroviricota</taxon>
        <taxon>Caudoviricetes</taxon>
        <taxon>Pantevenvirales</taxon>
        <taxon>Straboviridae</taxon>
        <taxon>Emmerichvirinae</taxon>
        <taxon>Ceceduovirus</taxon>
        <taxon>Ceceduovirus aszj</taxon>
    </lineage>
</organism>
<evidence type="ECO:0000313" key="1">
    <source>
        <dbReference type="EMBL" id="ATI17278.1"/>
    </source>
</evidence>
<evidence type="ECO:0008006" key="3">
    <source>
        <dbReference type="Google" id="ProtNLM"/>
    </source>
</evidence>
<name>A0A291LD12_9CAUD</name>
<sequence length="92" mass="10405">MKLQRDAINLGSEYRGNWAFSIHDKDGDRIARVEAVIDAMEIGIRGDGRVLTWRDHSDMCPLYDEGIGCGYMIPVDMVDEFKAAWAIAKKTK</sequence>
<evidence type="ECO:0000313" key="2">
    <source>
        <dbReference type="Proteomes" id="UP000230211"/>
    </source>
</evidence>
<dbReference type="EMBL" id="MF498773">
    <property type="protein sequence ID" value="ATI17278.1"/>
    <property type="molecule type" value="Genomic_DNA"/>
</dbReference>
<dbReference type="InterPro" id="IPR035392">
    <property type="entry name" value="DUF5417"/>
</dbReference>